<dbReference type="GO" id="GO:0046872">
    <property type="term" value="F:metal ion binding"/>
    <property type="evidence" value="ECO:0007669"/>
    <property type="project" value="UniProtKB-KW"/>
</dbReference>
<evidence type="ECO:0000256" key="2">
    <source>
        <dbReference type="ARBA" id="ARBA00022454"/>
    </source>
</evidence>
<keyword evidence="6" id="KW-0479">Metal-binding</keyword>
<dbReference type="InterPro" id="IPR050973">
    <property type="entry name" value="H3K9_Histone-Lys_N-MTase"/>
</dbReference>
<accession>A0AAN6GWA9</accession>
<evidence type="ECO:0000313" key="11">
    <source>
        <dbReference type="Proteomes" id="UP001176517"/>
    </source>
</evidence>
<gene>
    <name evidence="10" type="ORF">OC846_000013</name>
</gene>
<dbReference type="PANTHER" id="PTHR46223:SF3">
    <property type="entry name" value="HISTONE-LYSINE N-METHYLTRANSFERASE SET-23"/>
    <property type="match status" value="1"/>
</dbReference>
<reference evidence="10" key="1">
    <citation type="journal article" date="2023" name="PhytoFront">
        <title>Draft Genome Resources of Seven Strains of Tilletia horrida, Causal Agent of Kernel Smut of Rice.</title>
        <authorList>
            <person name="Khanal S."/>
            <person name="Antony Babu S."/>
            <person name="Zhou X.G."/>
        </authorList>
    </citation>
    <scope>NUCLEOTIDE SEQUENCE</scope>
    <source>
        <strain evidence="10">TX6</strain>
    </source>
</reference>
<evidence type="ECO:0000256" key="3">
    <source>
        <dbReference type="ARBA" id="ARBA00022603"/>
    </source>
</evidence>
<feature type="domain" description="Post-SET" evidence="9">
    <location>
        <begin position="326"/>
        <end position="342"/>
    </location>
</feature>
<comment type="subcellular location">
    <subcellularLocation>
        <location evidence="1">Chromosome</location>
    </subcellularLocation>
</comment>
<keyword evidence="11" id="KW-1185">Reference proteome</keyword>
<dbReference type="SMART" id="SM00317">
    <property type="entry name" value="SET"/>
    <property type="match status" value="1"/>
</dbReference>
<dbReference type="PROSITE" id="PS50868">
    <property type="entry name" value="POST_SET"/>
    <property type="match status" value="1"/>
</dbReference>
<dbReference type="InterPro" id="IPR046341">
    <property type="entry name" value="SET_dom_sf"/>
</dbReference>
<feature type="domain" description="SET" evidence="8">
    <location>
        <begin position="93"/>
        <end position="298"/>
    </location>
</feature>
<dbReference type="SMART" id="SM00508">
    <property type="entry name" value="PostSET"/>
    <property type="match status" value="1"/>
</dbReference>
<keyword evidence="4" id="KW-0808">Transferase</keyword>
<dbReference type="GO" id="GO:0005694">
    <property type="term" value="C:chromosome"/>
    <property type="evidence" value="ECO:0007669"/>
    <property type="project" value="UniProtKB-SubCell"/>
</dbReference>
<keyword evidence="3" id="KW-0489">Methyltransferase</keyword>
<name>A0AAN6GWA9_9BASI</name>
<keyword evidence="7" id="KW-0862">Zinc</keyword>
<sequence length="354" mass="38276">MTAADFGCECFDKGDVAEEGTKAQETCSSTSEECDSVSWHGNFYTKATADAPPILQLDAVPSRHVLCECNEMCACATSKCSNAVVRHGVRIPLRVQPVRDSPESPAGTKAQSSGLGVFAAAPIRKGQFICEYAGELLSPTEARRRWSRQASQKQGNYILTIYETASSSAFEASEQELEEVSQLDPGSAPSLGGSRIDIDPREEGNVARFINHLCPPLANVVIAPVRCDGPLLLQTHSNAAKQPEIEPLSEYLHRLRISPLTNQNFPQSAKRLVPAPPRAALFAARDIAAGEQLGFDYADPTQLKGKTDVAALTSKPPSEGLQQQELRTRCLCGSVACRGWLPFDEQTDPAFPMD</sequence>
<dbReference type="EMBL" id="JAPDMZ010000001">
    <property type="protein sequence ID" value="KAK0558021.1"/>
    <property type="molecule type" value="Genomic_DNA"/>
</dbReference>
<organism evidence="10 11">
    <name type="scientific">Tilletia horrida</name>
    <dbReference type="NCBI Taxonomy" id="155126"/>
    <lineage>
        <taxon>Eukaryota</taxon>
        <taxon>Fungi</taxon>
        <taxon>Dikarya</taxon>
        <taxon>Basidiomycota</taxon>
        <taxon>Ustilaginomycotina</taxon>
        <taxon>Exobasidiomycetes</taxon>
        <taxon>Tilletiales</taxon>
        <taxon>Tilletiaceae</taxon>
        <taxon>Tilletia</taxon>
    </lineage>
</organism>
<dbReference type="Proteomes" id="UP001176517">
    <property type="component" value="Unassembled WGS sequence"/>
</dbReference>
<keyword evidence="2" id="KW-0158">Chromosome</keyword>
<protein>
    <recommendedName>
        <fullName evidence="12">Histone-lysine N-methyltransferase</fullName>
    </recommendedName>
</protein>
<dbReference type="Pfam" id="PF00856">
    <property type="entry name" value="SET"/>
    <property type="match status" value="1"/>
</dbReference>
<dbReference type="InterPro" id="IPR001214">
    <property type="entry name" value="SET_dom"/>
</dbReference>
<dbReference type="GO" id="GO:0032259">
    <property type="term" value="P:methylation"/>
    <property type="evidence" value="ECO:0007669"/>
    <property type="project" value="UniProtKB-KW"/>
</dbReference>
<comment type="caution">
    <text evidence="10">The sequence shown here is derived from an EMBL/GenBank/DDBJ whole genome shotgun (WGS) entry which is preliminary data.</text>
</comment>
<evidence type="ECO:0000259" key="9">
    <source>
        <dbReference type="PROSITE" id="PS50868"/>
    </source>
</evidence>
<evidence type="ECO:0000256" key="5">
    <source>
        <dbReference type="ARBA" id="ARBA00022691"/>
    </source>
</evidence>
<dbReference type="GO" id="GO:0008168">
    <property type="term" value="F:methyltransferase activity"/>
    <property type="evidence" value="ECO:0007669"/>
    <property type="project" value="UniProtKB-KW"/>
</dbReference>
<dbReference type="PROSITE" id="PS50280">
    <property type="entry name" value="SET"/>
    <property type="match status" value="1"/>
</dbReference>
<evidence type="ECO:0000256" key="4">
    <source>
        <dbReference type="ARBA" id="ARBA00022679"/>
    </source>
</evidence>
<dbReference type="AlphaFoldDB" id="A0AAN6GWA9"/>
<evidence type="ECO:0000256" key="6">
    <source>
        <dbReference type="ARBA" id="ARBA00022723"/>
    </source>
</evidence>
<dbReference type="Gene3D" id="2.170.270.10">
    <property type="entry name" value="SET domain"/>
    <property type="match status" value="1"/>
</dbReference>
<keyword evidence="5" id="KW-0949">S-adenosyl-L-methionine</keyword>
<evidence type="ECO:0000259" key="8">
    <source>
        <dbReference type="PROSITE" id="PS50280"/>
    </source>
</evidence>
<dbReference type="PANTHER" id="PTHR46223">
    <property type="entry name" value="HISTONE-LYSINE N-METHYLTRANSFERASE SUV39H"/>
    <property type="match status" value="1"/>
</dbReference>
<dbReference type="SUPFAM" id="SSF82199">
    <property type="entry name" value="SET domain"/>
    <property type="match status" value="2"/>
</dbReference>
<evidence type="ECO:0000313" key="10">
    <source>
        <dbReference type="EMBL" id="KAK0558021.1"/>
    </source>
</evidence>
<evidence type="ECO:0008006" key="12">
    <source>
        <dbReference type="Google" id="ProtNLM"/>
    </source>
</evidence>
<evidence type="ECO:0000256" key="7">
    <source>
        <dbReference type="ARBA" id="ARBA00022833"/>
    </source>
</evidence>
<proteinExistence type="predicted"/>
<evidence type="ECO:0000256" key="1">
    <source>
        <dbReference type="ARBA" id="ARBA00004286"/>
    </source>
</evidence>
<dbReference type="InterPro" id="IPR003616">
    <property type="entry name" value="Post-SET_dom"/>
</dbReference>